<dbReference type="OrthoDB" id="1842729at2759"/>
<protein>
    <recommendedName>
        <fullName evidence="6">S-protein homolog</fullName>
    </recommendedName>
</protein>
<evidence type="ECO:0000256" key="1">
    <source>
        <dbReference type="ARBA" id="ARBA00004613"/>
    </source>
</evidence>
<dbReference type="GeneID" id="113785683"/>
<dbReference type="GO" id="GO:0005576">
    <property type="term" value="C:extracellular region"/>
    <property type="evidence" value="ECO:0007669"/>
    <property type="project" value="UniProtKB-SubCell"/>
</dbReference>
<dbReference type="PANTHER" id="PTHR31232">
    <property type="match status" value="1"/>
</dbReference>
<dbReference type="Pfam" id="PF05938">
    <property type="entry name" value="Self-incomp_S1"/>
    <property type="match status" value="1"/>
</dbReference>
<accession>A0A3Q7YD92</accession>
<dbReference type="RefSeq" id="XP_027188110.1">
    <property type="nucleotide sequence ID" value="XM_027332309.1"/>
</dbReference>
<evidence type="ECO:0000256" key="4">
    <source>
        <dbReference type="ARBA" id="ARBA00022525"/>
    </source>
</evidence>
<evidence type="ECO:0000313" key="7">
    <source>
        <dbReference type="Proteomes" id="UP000087171"/>
    </source>
</evidence>
<proteinExistence type="inferred from homology"/>
<comment type="similarity">
    <text evidence="2 6">Belongs to the plant self-incompatibility (S1) protein family.</text>
</comment>
<dbReference type="PANTHER" id="PTHR31232:SF155">
    <property type="entry name" value="PLANT SELF-INCOMPATIBILITY PROTEIN S1 FAMILY"/>
    <property type="match status" value="1"/>
</dbReference>
<dbReference type="KEGG" id="cam:113785683"/>
<keyword evidence="3 6" id="KW-0713">Self-incompatibility</keyword>
<evidence type="ECO:0000256" key="2">
    <source>
        <dbReference type="ARBA" id="ARBA00005581"/>
    </source>
</evidence>
<dbReference type="AlphaFoldDB" id="A0A3Q7YD92"/>
<sequence>MELKALIISVLLVVIRVGVQASQTNSFFGGRSSVLITNDLPAPSKLIVHCKSGDDDLGIQNLPTGGQKYWTFRPNIFGTTLFYCYFNWDNMVMSVEVFNDKHDGGECTGHCLRSVRKDGIYFLNAKDGLWERKKSWTPQNSKNIVNYQ</sequence>
<evidence type="ECO:0000256" key="6">
    <source>
        <dbReference type="RuleBase" id="RU367044"/>
    </source>
</evidence>
<name>A0A3Q7YD92_CICAR</name>
<evidence type="ECO:0000313" key="8">
    <source>
        <dbReference type="RefSeq" id="XP_027188110.1"/>
    </source>
</evidence>
<evidence type="ECO:0000256" key="3">
    <source>
        <dbReference type="ARBA" id="ARBA00022471"/>
    </source>
</evidence>
<dbReference type="Proteomes" id="UP000087171">
    <property type="component" value="Chromosome Ca3"/>
</dbReference>
<feature type="chain" id="PRO_5025085865" description="S-protein homolog" evidence="6">
    <location>
        <begin position="22"/>
        <end position="148"/>
    </location>
</feature>
<reference evidence="8" key="2">
    <citation type="submission" date="2025-08" db="UniProtKB">
        <authorList>
            <consortium name="RefSeq"/>
        </authorList>
    </citation>
    <scope>IDENTIFICATION</scope>
    <source>
        <tissue evidence="8">Etiolated seedlings</tissue>
    </source>
</reference>
<comment type="subcellular location">
    <subcellularLocation>
        <location evidence="1 6">Secreted</location>
    </subcellularLocation>
</comment>
<keyword evidence="7" id="KW-1185">Reference proteome</keyword>
<organism evidence="7 8">
    <name type="scientific">Cicer arietinum</name>
    <name type="common">Chickpea</name>
    <name type="synonym">Garbanzo</name>
    <dbReference type="NCBI Taxonomy" id="3827"/>
    <lineage>
        <taxon>Eukaryota</taxon>
        <taxon>Viridiplantae</taxon>
        <taxon>Streptophyta</taxon>
        <taxon>Embryophyta</taxon>
        <taxon>Tracheophyta</taxon>
        <taxon>Spermatophyta</taxon>
        <taxon>Magnoliopsida</taxon>
        <taxon>eudicotyledons</taxon>
        <taxon>Gunneridae</taxon>
        <taxon>Pentapetalae</taxon>
        <taxon>rosids</taxon>
        <taxon>fabids</taxon>
        <taxon>Fabales</taxon>
        <taxon>Fabaceae</taxon>
        <taxon>Papilionoideae</taxon>
        <taxon>50 kb inversion clade</taxon>
        <taxon>NPAAA clade</taxon>
        <taxon>Hologalegina</taxon>
        <taxon>IRL clade</taxon>
        <taxon>Cicereae</taxon>
        <taxon>Cicer</taxon>
    </lineage>
</organism>
<reference evidence="7" key="1">
    <citation type="journal article" date="2013" name="Nat. Biotechnol.">
        <title>Draft genome sequence of chickpea (Cicer arietinum) provides a resource for trait improvement.</title>
        <authorList>
            <person name="Varshney R.K."/>
            <person name="Song C."/>
            <person name="Saxena R.K."/>
            <person name="Azam S."/>
            <person name="Yu S."/>
            <person name="Sharpe A.G."/>
            <person name="Cannon S."/>
            <person name="Baek J."/>
            <person name="Rosen B.D."/>
            <person name="Tar'an B."/>
            <person name="Millan T."/>
            <person name="Zhang X."/>
            <person name="Ramsay L.D."/>
            <person name="Iwata A."/>
            <person name="Wang Y."/>
            <person name="Nelson W."/>
            <person name="Farmer A.D."/>
            <person name="Gaur P.M."/>
            <person name="Soderlund C."/>
            <person name="Penmetsa R.V."/>
            <person name="Xu C."/>
            <person name="Bharti A.K."/>
            <person name="He W."/>
            <person name="Winter P."/>
            <person name="Zhao S."/>
            <person name="Hane J.K."/>
            <person name="Carrasquilla-Garcia N."/>
            <person name="Condie J.A."/>
            <person name="Upadhyaya H.D."/>
            <person name="Luo M.C."/>
            <person name="Thudi M."/>
            <person name="Gowda C.L."/>
            <person name="Singh N.P."/>
            <person name="Lichtenzveig J."/>
            <person name="Gali K.K."/>
            <person name="Rubio J."/>
            <person name="Nadarajan N."/>
            <person name="Dolezel J."/>
            <person name="Bansal K.C."/>
            <person name="Xu X."/>
            <person name="Edwards D."/>
            <person name="Zhang G."/>
            <person name="Kahl G."/>
            <person name="Gil J."/>
            <person name="Singh K.B."/>
            <person name="Datta S.K."/>
            <person name="Jackson S.A."/>
            <person name="Wang J."/>
            <person name="Cook D.R."/>
        </authorList>
    </citation>
    <scope>NUCLEOTIDE SEQUENCE [LARGE SCALE GENOMIC DNA]</scope>
    <source>
        <strain evidence="7">cv. CDC Frontier</strain>
    </source>
</reference>
<dbReference type="GO" id="GO:0060320">
    <property type="term" value="P:rejection of self pollen"/>
    <property type="evidence" value="ECO:0007669"/>
    <property type="project" value="UniProtKB-KW"/>
</dbReference>
<dbReference type="PaxDb" id="3827-XP_004494009.1"/>
<evidence type="ECO:0000256" key="5">
    <source>
        <dbReference type="ARBA" id="ARBA00022729"/>
    </source>
</evidence>
<keyword evidence="4 6" id="KW-0964">Secreted</keyword>
<feature type="signal peptide" evidence="6">
    <location>
        <begin position="1"/>
        <end position="21"/>
    </location>
</feature>
<dbReference type="InterPro" id="IPR010264">
    <property type="entry name" value="Self-incomp_S1"/>
</dbReference>
<gene>
    <name evidence="8" type="primary">LOC113785683</name>
</gene>
<keyword evidence="5 6" id="KW-0732">Signal</keyword>